<reference evidence="7 8" key="1">
    <citation type="submission" date="2019-06" db="EMBL/GenBank/DDBJ databases">
        <authorList>
            <person name="Li J."/>
        </authorList>
    </citation>
    <scope>NUCLEOTIDE SEQUENCE [LARGE SCALE GENOMIC DNA]</scope>
    <source>
        <strain evidence="7 8">CGMCC 1.8012</strain>
    </source>
</reference>
<dbReference type="Pfam" id="PF00266">
    <property type="entry name" value="Aminotran_5"/>
    <property type="match status" value="1"/>
</dbReference>
<dbReference type="SUPFAM" id="SSF53383">
    <property type="entry name" value="PLP-dependent transferases"/>
    <property type="match status" value="1"/>
</dbReference>
<gene>
    <name evidence="7" type="ORF">FHD67_09415</name>
</gene>
<dbReference type="RefSeq" id="WP_045999983.1">
    <property type="nucleotide sequence ID" value="NZ_VDDC01000014.1"/>
</dbReference>
<evidence type="ECO:0000256" key="4">
    <source>
        <dbReference type="PIRSR" id="PIRSR000524-1"/>
    </source>
</evidence>
<dbReference type="Gene3D" id="3.90.1150.10">
    <property type="entry name" value="Aspartate Aminotransferase, domain 1"/>
    <property type="match status" value="1"/>
</dbReference>
<comment type="caution">
    <text evidence="7">The sequence shown here is derived from an EMBL/GenBank/DDBJ whole genome shotgun (WGS) entry which is preliminary data.</text>
</comment>
<dbReference type="Gene3D" id="3.40.640.10">
    <property type="entry name" value="Type I PLP-dependent aspartate aminotransferase-like (Major domain)"/>
    <property type="match status" value="1"/>
</dbReference>
<dbReference type="GO" id="GO:0019265">
    <property type="term" value="P:glycine biosynthetic process, by transamination of glyoxylate"/>
    <property type="evidence" value="ECO:0007669"/>
    <property type="project" value="TreeGrafter"/>
</dbReference>
<dbReference type="PANTHER" id="PTHR21152">
    <property type="entry name" value="AMINOTRANSFERASE CLASS V"/>
    <property type="match status" value="1"/>
</dbReference>
<feature type="binding site" evidence="4">
    <location>
        <position position="343"/>
    </location>
    <ligand>
        <name>substrate</name>
    </ligand>
</feature>
<feature type="domain" description="Aminotransferase class V" evidence="6">
    <location>
        <begin position="75"/>
        <end position="315"/>
    </location>
</feature>
<dbReference type="Proteomes" id="UP000304880">
    <property type="component" value="Unassembled WGS sequence"/>
</dbReference>
<dbReference type="InterPro" id="IPR015421">
    <property type="entry name" value="PyrdxlP-dep_Trfase_major"/>
</dbReference>
<dbReference type="InterPro" id="IPR015424">
    <property type="entry name" value="PyrdxlP-dep_Trfase"/>
</dbReference>
<dbReference type="PANTHER" id="PTHR21152:SF40">
    <property type="entry name" value="ALANINE--GLYOXYLATE AMINOTRANSFERASE"/>
    <property type="match status" value="1"/>
</dbReference>
<comment type="similarity">
    <text evidence="2">Belongs to the class-V pyridoxal-phosphate-dependent aminotransferase family.</text>
</comment>
<keyword evidence="7" id="KW-0032">Aminotransferase</keyword>
<evidence type="ECO:0000256" key="3">
    <source>
        <dbReference type="ARBA" id="ARBA00022898"/>
    </source>
</evidence>
<dbReference type="GO" id="GO:0004760">
    <property type="term" value="F:L-serine-pyruvate transaminase activity"/>
    <property type="evidence" value="ECO:0007669"/>
    <property type="project" value="TreeGrafter"/>
</dbReference>
<evidence type="ECO:0000313" key="8">
    <source>
        <dbReference type="Proteomes" id="UP000304880"/>
    </source>
</evidence>
<dbReference type="GO" id="GO:0008453">
    <property type="term" value="F:alanine-glyoxylate transaminase activity"/>
    <property type="evidence" value="ECO:0007669"/>
    <property type="project" value="TreeGrafter"/>
</dbReference>
<dbReference type="InterPro" id="IPR024169">
    <property type="entry name" value="SP_NH2Trfase/AEP_transaminase"/>
</dbReference>
<dbReference type="AlphaFoldDB" id="A0A5C4R6S1"/>
<evidence type="ECO:0000313" key="7">
    <source>
        <dbReference type="EMBL" id="TNH39639.1"/>
    </source>
</evidence>
<evidence type="ECO:0000256" key="1">
    <source>
        <dbReference type="ARBA" id="ARBA00001933"/>
    </source>
</evidence>
<sequence>MSLAPGPDLIAIPGPSPVPARVLNAAHRASPDIYADDLAQVNLQVMAHLKRLAGTRANLAPYIGNGHAGWEAASANMFAPGDLALVLTSGHFGRSWAEMTEGLGVTVERLDFGALAPDPARLAARLAQDPQGRIRAVMVCQTDTASATLADIRAIRTAMGDHPALLVVDAIASLGCAPMRMDDWGVDVLIAASQKGLMCPPGTVFVWFSDRAAARGRTSLTSPWWDWHLRAGSDALWRWWGGTPPVQQIFALSEALTMILDEEGLEATWARHDRLARATWAAVDAWSVGGSIRLSVADPAARACSVTAVTLPGADALRAWVTRECGVTLGVGLGAPDPSGALRIAHMGHTNAGVLLGTLGAIEAGLTALGIPHGTGALEAAAASIARSAGTAGSGRH</sequence>
<dbReference type="PIRSF" id="PIRSF000524">
    <property type="entry name" value="SPT"/>
    <property type="match status" value="1"/>
</dbReference>
<evidence type="ECO:0000256" key="5">
    <source>
        <dbReference type="PIRSR" id="PIRSR000524-50"/>
    </source>
</evidence>
<feature type="modified residue" description="N6-(pyridoxal phosphate)lysine" evidence="5">
    <location>
        <position position="195"/>
    </location>
</feature>
<keyword evidence="3 5" id="KW-0663">Pyridoxal phosphate</keyword>
<dbReference type="InterPro" id="IPR015422">
    <property type="entry name" value="PyrdxlP-dep_Trfase_small"/>
</dbReference>
<comment type="cofactor">
    <cofactor evidence="1 5">
        <name>pyridoxal 5'-phosphate</name>
        <dbReference type="ChEBI" id="CHEBI:597326"/>
    </cofactor>
</comment>
<protein>
    <submittedName>
        <fullName evidence="7">Alanine--glyoxylate aminotransferase family protein</fullName>
    </submittedName>
</protein>
<evidence type="ECO:0000259" key="6">
    <source>
        <dbReference type="Pfam" id="PF00266"/>
    </source>
</evidence>
<organism evidence="7 8">
    <name type="scientific">Paracoccus haeundaensis</name>
    <dbReference type="NCBI Taxonomy" id="225362"/>
    <lineage>
        <taxon>Bacteria</taxon>
        <taxon>Pseudomonadati</taxon>
        <taxon>Pseudomonadota</taxon>
        <taxon>Alphaproteobacteria</taxon>
        <taxon>Rhodobacterales</taxon>
        <taxon>Paracoccaceae</taxon>
        <taxon>Paracoccus</taxon>
    </lineage>
</organism>
<dbReference type="InterPro" id="IPR000192">
    <property type="entry name" value="Aminotrans_V_dom"/>
</dbReference>
<evidence type="ECO:0000256" key="2">
    <source>
        <dbReference type="ARBA" id="ARBA00009236"/>
    </source>
</evidence>
<proteinExistence type="inferred from homology"/>
<accession>A0A5C4R6S1</accession>
<dbReference type="FunFam" id="3.90.1150.10:FF:000204">
    <property type="entry name" value="Hypothetical aminotransferase"/>
    <property type="match status" value="1"/>
</dbReference>
<keyword evidence="8" id="KW-1185">Reference proteome</keyword>
<keyword evidence="7" id="KW-0808">Transferase</keyword>
<name>A0A5C4R6S1_9RHOB</name>
<dbReference type="EMBL" id="VDDC01000014">
    <property type="protein sequence ID" value="TNH39639.1"/>
    <property type="molecule type" value="Genomic_DNA"/>
</dbReference>